<organism evidence="1 2">
    <name type="scientific">Aldrovandia affinis</name>
    <dbReference type="NCBI Taxonomy" id="143900"/>
    <lineage>
        <taxon>Eukaryota</taxon>
        <taxon>Metazoa</taxon>
        <taxon>Chordata</taxon>
        <taxon>Craniata</taxon>
        <taxon>Vertebrata</taxon>
        <taxon>Euteleostomi</taxon>
        <taxon>Actinopterygii</taxon>
        <taxon>Neopterygii</taxon>
        <taxon>Teleostei</taxon>
        <taxon>Notacanthiformes</taxon>
        <taxon>Halosauridae</taxon>
        <taxon>Aldrovandia</taxon>
    </lineage>
</organism>
<proteinExistence type="predicted"/>
<gene>
    <name evidence="1" type="ORF">AAFF_G00402150</name>
</gene>
<evidence type="ECO:0000313" key="2">
    <source>
        <dbReference type="Proteomes" id="UP001221898"/>
    </source>
</evidence>
<keyword evidence="2" id="KW-1185">Reference proteome</keyword>
<accession>A0AAD7T7K3</accession>
<comment type="caution">
    <text evidence="1">The sequence shown here is derived from an EMBL/GenBank/DDBJ whole genome shotgun (WGS) entry which is preliminary data.</text>
</comment>
<dbReference type="AlphaFoldDB" id="A0AAD7T7K3"/>
<protein>
    <submittedName>
        <fullName evidence="1">Uncharacterized protein</fullName>
    </submittedName>
</protein>
<dbReference type="Proteomes" id="UP001221898">
    <property type="component" value="Unassembled WGS sequence"/>
</dbReference>
<reference evidence="1" key="1">
    <citation type="journal article" date="2023" name="Science">
        <title>Genome structures resolve the early diversification of teleost fishes.</title>
        <authorList>
            <person name="Parey E."/>
            <person name="Louis A."/>
            <person name="Montfort J."/>
            <person name="Bouchez O."/>
            <person name="Roques C."/>
            <person name="Iampietro C."/>
            <person name="Lluch J."/>
            <person name="Castinel A."/>
            <person name="Donnadieu C."/>
            <person name="Desvignes T."/>
            <person name="Floi Bucao C."/>
            <person name="Jouanno E."/>
            <person name="Wen M."/>
            <person name="Mejri S."/>
            <person name="Dirks R."/>
            <person name="Jansen H."/>
            <person name="Henkel C."/>
            <person name="Chen W.J."/>
            <person name="Zahm M."/>
            <person name="Cabau C."/>
            <person name="Klopp C."/>
            <person name="Thompson A.W."/>
            <person name="Robinson-Rechavi M."/>
            <person name="Braasch I."/>
            <person name="Lecointre G."/>
            <person name="Bobe J."/>
            <person name="Postlethwait J.H."/>
            <person name="Berthelot C."/>
            <person name="Roest Crollius H."/>
            <person name="Guiguen Y."/>
        </authorList>
    </citation>
    <scope>NUCLEOTIDE SEQUENCE</scope>
    <source>
        <strain evidence="1">NC1722</strain>
    </source>
</reference>
<evidence type="ECO:0000313" key="1">
    <source>
        <dbReference type="EMBL" id="KAJ8415658.1"/>
    </source>
</evidence>
<dbReference type="EMBL" id="JAINUG010000008">
    <property type="protein sequence ID" value="KAJ8415658.1"/>
    <property type="molecule type" value="Genomic_DNA"/>
</dbReference>
<sequence>MTGSAGAVSSALPGEERWLEIRDVGPGVLYFQRDAGACLCLQRGDNGTEYFPSTGGGIAVSSAEVHRSAASSRGKAEDFPIAKNKHEVTGHAQFKRIEAPHTPRGYIGSPVFKGHAFPEGLMLSAKSHCFVFVPQATMQLKDAAALIVFTQQQGP</sequence>
<name>A0AAD7T7K3_9TELE</name>